<feature type="compositionally biased region" description="Low complexity" evidence="5">
    <location>
        <begin position="730"/>
        <end position="743"/>
    </location>
</feature>
<evidence type="ECO:0000313" key="8">
    <source>
        <dbReference type="RefSeq" id="XP_040960282.1"/>
    </source>
</evidence>
<keyword evidence="2 4" id="KW-0863">Zinc-finger</keyword>
<organism evidence="7 8">
    <name type="scientific">Gossypium hirsutum</name>
    <name type="common">Upland cotton</name>
    <name type="synonym">Gossypium mexicanum</name>
    <dbReference type="NCBI Taxonomy" id="3635"/>
    <lineage>
        <taxon>Eukaryota</taxon>
        <taxon>Viridiplantae</taxon>
        <taxon>Streptophyta</taxon>
        <taxon>Embryophyta</taxon>
        <taxon>Tracheophyta</taxon>
        <taxon>Spermatophyta</taxon>
        <taxon>Magnoliopsida</taxon>
        <taxon>eudicotyledons</taxon>
        <taxon>Gunneridae</taxon>
        <taxon>Pentapetalae</taxon>
        <taxon>rosids</taxon>
        <taxon>malvids</taxon>
        <taxon>Malvales</taxon>
        <taxon>Malvaceae</taxon>
        <taxon>Malvoideae</taxon>
        <taxon>Gossypium</taxon>
    </lineage>
</organism>
<dbReference type="PANTHER" id="PTHR31973">
    <property type="entry name" value="POLYPROTEIN, PUTATIVE-RELATED"/>
    <property type="match status" value="1"/>
</dbReference>
<sequence>MSLALHQTLRYNYNQLPAGNKRFEVEQNTLGGDFGGEASDLDDSSYKAYESGTSYSDSFESDGDRVDEPEVELVGEMIQKELDRLLDSSFWSLEDDFDSSSDHDLNNDMDYDKYGNKKYPLFNPQTDMRNPILIKGLVFPSRDILKDAVKQYGRINRVVTKLTRNDKLRVKAVCAPSCPWTLWASKLNPKDPMDRSWQIKTLVNHHKCSKVMKNKNITSKWMARHYLHKFQVDPNYSLTSLQNDIRVDFGTIVSRTKCMRAKIRALELVQGNHKAQYANIYDYLLELRRSNPGTTTICKLDCRLFQRLYICLEACKSGWLTGCRRILGLDGCWLKGYYGGHLLAAVGVDANDCIYPVAFAVVESENKQSWFWFLELLQRDLEIDNSYNICFMFDKQKGLIEAISLLFPNAEARNCARHLYNNFKNIEGFRGQVMRLTYWKAAKATFPRQFEETMFEMRSLSESAEAWLCDKDPRTWSRAHFSTRCKSDLLLNNNSECFNKIILEARDKPILTMLEIIRRKVMTSLVSMREATEKYPRPLCPRIQKKLSEIVSQSNNIWLIYAGNEKYEVDCGLGNKYVVDLLNSSCSCRKWDLSGIPCKHVVSCMQLLAVSPETYVNTSYTVSTQLNIYSHLINPVKGPMQWEHVRDMEPILPPIIRRPPERPKQTRRKEIDEVIKSGSKLSKTGQQANCSKSGKLGHNTRTCKGIVGGNQMASQSSSLQNLNKATSMDNTSSQPPLTQQSSNLRANFRAKLPFKRKSIL</sequence>
<evidence type="ECO:0000313" key="7">
    <source>
        <dbReference type="Proteomes" id="UP000818029"/>
    </source>
</evidence>
<name>A0ABM3AZQ7_GOSHI</name>
<evidence type="ECO:0000256" key="4">
    <source>
        <dbReference type="PROSITE-ProRule" id="PRU00325"/>
    </source>
</evidence>
<protein>
    <recommendedName>
        <fullName evidence="6">SWIM-type domain-containing protein</fullName>
    </recommendedName>
</protein>
<evidence type="ECO:0000256" key="2">
    <source>
        <dbReference type="ARBA" id="ARBA00022771"/>
    </source>
</evidence>
<reference evidence="8" key="2">
    <citation type="submission" date="2025-08" db="UniProtKB">
        <authorList>
            <consortium name="RefSeq"/>
        </authorList>
    </citation>
    <scope>IDENTIFICATION</scope>
</reference>
<dbReference type="InterPro" id="IPR006564">
    <property type="entry name" value="Znf_PMZ"/>
</dbReference>
<keyword evidence="7" id="KW-1185">Reference proteome</keyword>
<reference evidence="7" key="1">
    <citation type="journal article" date="2020" name="Nat. Genet.">
        <title>Genomic diversifications of five Gossypium allopolyploid species and their impact on cotton improvement.</title>
        <authorList>
            <person name="Chen Z.J."/>
            <person name="Sreedasyam A."/>
            <person name="Ando A."/>
            <person name="Song Q."/>
            <person name="De Santiago L.M."/>
            <person name="Hulse-Kemp A.M."/>
            <person name="Ding M."/>
            <person name="Ye W."/>
            <person name="Kirkbride R.C."/>
            <person name="Jenkins J."/>
            <person name="Plott C."/>
            <person name="Lovell J."/>
            <person name="Lin Y.M."/>
            <person name="Vaughn R."/>
            <person name="Liu B."/>
            <person name="Simpson S."/>
            <person name="Scheffler B.E."/>
            <person name="Wen L."/>
            <person name="Saski C.A."/>
            <person name="Grover C.E."/>
            <person name="Hu G."/>
            <person name="Conover J.L."/>
            <person name="Carlson J.W."/>
            <person name="Shu S."/>
            <person name="Boston L.B."/>
            <person name="Williams M."/>
            <person name="Peterson D.G."/>
            <person name="McGee K."/>
            <person name="Jones D.C."/>
            <person name="Wendel J.F."/>
            <person name="Stelly D.M."/>
            <person name="Grimwood J."/>
            <person name="Schmutz J."/>
        </authorList>
    </citation>
    <scope>NUCLEOTIDE SEQUENCE [LARGE SCALE GENOMIC DNA]</scope>
    <source>
        <strain evidence="7">cv. TM-1</strain>
    </source>
</reference>
<evidence type="ECO:0000259" key="6">
    <source>
        <dbReference type="PROSITE" id="PS50966"/>
    </source>
</evidence>
<evidence type="ECO:0000256" key="1">
    <source>
        <dbReference type="ARBA" id="ARBA00022723"/>
    </source>
</evidence>
<feature type="region of interest" description="Disordered" evidence="5">
    <location>
        <begin position="34"/>
        <end position="65"/>
    </location>
</feature>
<feature type="compositionally biased region" description="Polar residues" evidence="5">
    <location>
        <begin position="679"/>
        <end position="692"/>
    </location>
</feature>
<evidence type="ECO:0000256" key="5">
    <source>
        <dbReference type="SAM" id="MobiDB-lite"/>
    </source>
</evidence>
<gene>
    <name evidence="8" type="primary">LOC107939871</name>
</gene>
<dbReference type="SMART" id="SM00575">
    <property type="entry name" value="ZnF_PMZ"/>
    <property type="match status" value="1"/>
</dbReference>
<keyword evidence="3" id="KW-0862">Zinc</keyword>
<evidence type="ECO:0000256" key="3">
    <source>
        <dbReference type="ARBA" id="ARBA00022833"/>
    </source>
</evidence>
<feature type="compositionally biased region" description="Polar residues" evidence="5">
    <location>
        <begin position="711"/>
        <end position="729"/>
    </location>
</feature>
<dbReference type="RefSeq" id="XP_040960282.1">
    <property type="nucleotide sequence ID" value="XM_041104348.1"/>
</dbReference>
<dbReference type="Pfam" id="PF04434">
    <property type="entry name" value="SWIM"/>
    <property type="match status" value="1"/>
</dbReference>
<dbReference type="PANTHER" id="PTHR31973:SF199">
    <property type="entry name" value="SWIM-TYPE DOMAIN-CONTAINING PROTEIN"/>
    <property type="match status" value="1"/>
</dbReference>
<dbReference type="Proteomes" id="UP000818029">
    <property type="component" value="Chromosome D11"/>
</dbReference>
<dbReference type="Pfam" id="PF10551">
    <property type="entry name" value="MULE"/>
    <property type="match status" value="1"/>
</dbReference>
<feature type="region of interest" description="Disordered" evidence="5">
    <location>
        <begin position="677"/>
        <end position="743"/>
    </location>
</feature>
<accession>A0ABM3AZQ7</accession>
<dbReference type="PROSITE" id="PS50966">
    <property type="entry name" value="ZF_SWIM"/>
    <property type="match status" value="1"/>
</dbReference>
<proteinExistence type="predicted"/>
<dbReference type="GeneID" id="107939871"/>
<feature type="domain" description="SWIM-type" evidence="6">
    <location>
        <begin position="577"/>
        <end position="609"/>
    </location>
</feature>
<dbReference type="InterPro" id="IPR018289">
    <property type="entry name" value="MULE_transposase_dom"/>
</dbReference>
<dbReference type="InterPro" id="IPR007527">
    <property type="entry name" value="Znf_SWIM"/>
</dbReference>
<keyword evidence="1" id="KW-0479">Metal-binding</keyword>